<dbReference type="Proteomes" id="UP000199672">
    <property type="component" value="Unassembled WGS sequence"/>
</dbReference>
<accession>A0A1I1WNW5</accession>
<protein>
    <submittedName>
        <fullName evidence="1">Uncharacterized protein</fullName>
    </submittedName>
</protein>
<dbReference type="AlphaFoldDB" id="A0A1I1WNW5"/>
<organism evidence="1 2">
    <name type="scientific">Flavobacterium phragmitis</name>
    <dbReference type="NCBI Taxonomy" id="739143"/>
    <lineage>
        <taxon>Bacteria</taxon>
        <taxon>Pseudomonadati</taxon>
        <taxon>Bacteroidota</taxon>
        <taxon>Flavobacteriia</taxon>
        <taxon>Flavobacteriales</taxon>
        <taxon>Flavobacteriaceae</taxon>
        <taxon>Flavobacterium</taxon>
    </lineage>
</organism>
<reference evidence="2" key="1">
    <citation type="submission" date="2016-10" db="EMBL/GenBank/DDBJ databases">
        <authorList>
            <person name="Varghese N."/>
            <person name="Submissions S."/>
        </authorList>
    </citation>
    <scope>NUCLEOTIDE SEQUENCE [LARGE SCALE GENOMIC DNA]</scope>
    <source>
        <strain evidence="2">CGMCC 1.10370</strain>
    </source>
</reference>
<sequence>MLIQYNKKHLILKFTKKTSKSSTQNNQLIRFIRKIKKSTKVESPSQLIKLICEGLLDILVKALVL</sequence>
<dbReference type="STRING" id="739143.SAMN05216297_11665"/>
<proteinExistence type="predicted"/>
<dbReference type="EMBL" id="FOMH01000016">
    <property type="protein sequence ID" value="SFD96709.1"/>
    <property type="molecule type" value="Genomic_DNA"/>
</dbReference>
<evidence type="ECO:0000313" key="2">
    <source>
        <dbReference type="Proteomes" id="UP000199672"/>
    </source>
</evidence>
<evidence type="ECO:0000313" key="1">
    <source>
        <dbReference type="EMBL" id="SFD96709.1"/>
    </source>
</evidence>
<keyword evidence="2" id="KW-1185">Reference proteome</keyword>
<name>A0A1I1WNW5_9FLAO</name>
<gene>
    <name evidence="1" type="ORF">SAMN05216297_11665</name>
</gene>